<evidence type="ECO:0008006" key="4">
    <source>
        <dbReference type="Google" id="ProtNLM"/>
    </source>
</evidence>
<gene>
    <name evidence="2" type="ORF">OXH55_14455</name>
</gene>
<keyword evidence="1" id="KW-0472">Membrane</keyword>
<accession>A0ABT4CS27</accession>
<protein>
    <recommendedName>
        <fullName evidence="4">Holin</fullName>
    </recommendedName>
</protein>
<evidence type="ECO:0000313" key="2">
    <source>
        <dbReference type="EMBL" id="MCY6371844.1"/>
    </source>
</evidence>
<dbReference type="RefSeq" id="WP_268050745.1">
    <property type="nucleotide sequence ID" value="NZ_JAPQES010000005.1"/>
</dbReference>
<sequence>MESILVKLIFAATLVDVLVEFVKVVFDGYFKTKNIKYKNIVLRSISIIVGIALSIVYQLDFPAMWGLNSRITVVGEIITGLLISRGSNFIHDIVKKLGINTKL</sequence>
<reference evidence="2" key="1">
    <citation type="submission" date="2022-12" db="EMBL/GenBank/DDBJ databases">
        <authorList>
            <person name="Wang J."/>
        </authorList>
    </citation>
    <scope>NUCLEOTIDE SEQUENCE</scope>
    <source>
        <strain evidence="2">HY-42-06</strain>
    </source>
</reference>
<keyword evidence="1" id="KW-1133">Transmembrane helix</keyword>
<dbReference type="Proteomes" id="UP001079657">
    <property type="component" value="Unassembled WGS sequence"/>
</dbReference>
<proteinExistence type="predicted"/>
<dbReference type="EMBL" id="JAPQES010000005">
    <property type="protein sequence ID" value="MCY6371844.1"/>
    <property type="molecule type" value="Genomic_DNA"/>
</dbReference>
<comment type="caution">
    <text evidence="2">The sequence shown here is derived from an EMBL/GenBank/DDBJ whole genome shotgun (WGS) entry which is preliminary data.</text>
</comment>
<name>A0ABT4CS27_9CLOT</name>
<evidence type="ECO:0000313" key="3">
    <source>
        <dbReference type="Proteomes" id="UP001079657"/>
    </source>
</evidence>
<organism evidence="2 3">
    <name type="scientific">Clostridium ganghwense</name>
    <dbReference type="NCBI Taxonomy" id="312089"/>
    <lineage>
        <taxon>Bacteria</taxon>
        <taxon>Bacillati</taxon>
        <taxon>Bacillota</taxon>
        <taxon>Clostridia</taxon>
        <taxon>Eubacteriales</taxon>
        <taxon>Clostridiaceae</taxon>
        <taxon>Clostridium</taxon>
    </lineage>
</organism>
<feature type="transmembrane region" description="Helical" evidence="1">
    <location>
        <begin position="6"/>
        <end position="28"/>
    </location>
</feature>
<keyword evidence="1" id="KW-0812">Transmembrane</keyword>
<evidence type="ECO:0000256" key="1">
    <source>
        <dbReference type="SAM" id="Phobius"/>
    </source>
</evidence>
<feature type="transmembrane region" description="Helical" evidence="1">
    <location>
        <begin position="40"/>
        <end position="59"/>
    </location>
</feature>
<keyword evidence="3" id="KW-1185">Reference proteome</keyword>